<evidence type="ECO:0000313" key="2">
    <source>
        <dbReference type="EMBL" id="CAK0799068.1"/>
    </source>
</evidence>
<name>A0ABN9Q482_9DINO</name>
<comment type="caution">
    <text evidence="2">The sequence shown here is derived from an EMBL/GenBank/DDBJ whole genome shotgun (WGS) entry which is preliminary data.</text>
</comment>
<feature type="compositionally biased region" description="Polar residues" evidence="1">
    <location>
        <begin position="145"/>
        <end position="155"/>
    </location>
</feature>
<protein>
    <submittedName>
        <fullName evidence="2">Uncharacterized protein</fullName>
    </submittedName>
</protein>
<feature type="non-terminal residue" evidence="2">
    <location>
        <position position="155"/>
    </location>
</feature>
<dbReference type="EMBL" id="CAUYUJ010002071">
    <property type="protein sequence ID" value="CAK0799068.1"/>
    <property type="molecule type" value="Genomic_DNA"/>
</dbReference>
<gene>
    <name evidence="2" type="ORF">PCOR1329_LOCUS7623</name>
</gene>
<keyword evidence="3" id="KW-1185">Reference proteome</keyword>
<reference evidence="2" key="1">
    <citation type="submission" date="2023-10" db="EMBL/GenBank/DDBJ databases">
        <authorList>
            <person name="Chen Y."/>
            <person name="Shah S."/>
            <person name="Dougan E. K."/>
            <person name="Thang M."/>
            <person name="Chan C."/>
        </authorList>
    </citation>
    <scope>NUCLEOTIDE SEQUENCE [LARGE SCALE GENOMIC DNA]</scope>
</reference>
<feature type="region of interest" description="Disordered" evidence="1">
    <location>
        <begin position="129"/>
        <end position="155"/>
    </location>
</feature>
<evidence type="ECO:0000256" key="1">
    <source>
        <dbReference type="SAM" id="MobiDB-lite"/>
    </source>
</evidence>
<organism evidence="2 3">
    <name type="scientific">Prorocentrum cordatum</name>
    <dbReference type="NCBI Taxonomy" id="2364126"/>
    <lineage>
        <taxon>Eukaryota</taxon>
        <taxon>Sar</taxon>
        <taxon>Alveolata</taxon>
        <taxon>Dinophyceae</taxon>
        <taxon>Prorocentrales</taxon>
        <taxon>Prorocentraceae</taxon>
        <taxon>Prorocentrum</taxon>
    </lineage>
</organism>
<proteinExistence type="predicted"/>
<accession>A0ABN9Q482</accession>
<dbReference type="Proteomes" id="UP001189429">
    <property type="component" value="Unassembled WGS sequence"/>
</dbReference>
<sequence>MECASVPQVTQRGYRAWHSRPLVWTSSQDPHRDSSVIRWPDGPEACWNLQQEAQTISAFPVCARVAALCREDEGQAIAASPRDFHASSVSVRRTRSTTRRRRLVEVAGAQGRGRLWAFALWPARRSLEGGPAGRSVRQQGERATQRQQGRPQCRQ</sequence>
<evidence type="ECO:0000313" key="3">
    <source>
        <dbReference type="Proteomes" id="UP001189429"/>
    </source>
</evidence>